<dbReference type="CDD" id="cd01991">
    <property type="entry name" value="Asn_synthase_B_C"/>
    <property type="match status" value="1"/>
</dbReference>
<evidence type="ECO:0000256" key="6">
    <source>
        <dbReference type="ARBA" id="ARBA00022888"/>
    </source>
</evidence>
<dbReference type="InterPro" id="IPR017932">
    <property type="entry name" value="GATase_2_dom"/>
</dbReference>
<dbReference type="Pfam" id="PF00733">
    <property type="entry name" value="Asn_synthase"/>
    <property type="match status" value="1"/>
</dbReference>
<evidence type="ECO:0000259" key="10">
    <source>
        <dbReference type="PROSITE" id="PS51278"/>
    </source>
</evidence>
<keyword evidence="12" id="KW-1185">Reference proteome</keyword>
<reference evidence="11 12" key="1">
    <citation type="submission" date="2019-06" db="EMBL/GenBank/DDBJ databases">
        <authorList>
            <person name="Kincaid V.D."/>
            <person name="Fuller A."/>
            <person name="Hodges K."/>
            <person name="Bansal M."/>
            <person name="Essig J."/>
            <person name="Johnson A."/>
        </authorList>
    </citation>
    <scope>NUCLEOTIDE SEQUENCE [LARGE SCALE GENOMIC DNA]</scope>
</reference>
<keyword evidence="4" id="KW-0547">Nucleotide-binding</keyword>
<organism evidence="11 12">
    <name type="scientific">Achromobacter phage Motura</name>
    <dbReference type="NCBI Taxonomy" id="2591403"/>
    <lineage>
        <taxon>Viruses</taxon>
        <taxon>Duplodnaviria</taxon>
        <taxon>Heunggongvirae</taxon>
        <taxon>Uroviricota</taxon>
        <taxon>Caudoviricetes</taxon>
        <taxon>Moturavirus</taxon>
        <taxon>Moturavirus motura</taxon>
    </lineage>
</organism>
<evidence type="ECO:0000256" key="2">
    <source>
        <dbReference type="ARBA" id="ARBA00022598"/>
    </source>
</evidence>
<feature type="site" description="Important for beta-aspartyl-AMP intermediate formation" evidence="9">
    <location>
        <position position="322"/>
    </location>
</feature>
<dbReference type="Gene3D" id="3.40.50.620">
    <property type="entry name" value="HUPs"/>
    <property type="match status" value="1"/>
</dbReference>
<feature type="domain" description="Glutamine amidotransferase type-2" evidence="10">
    <location>
        <begin position="2"/>
        <end position="171"/>
    </location>
</feature>
<dbReference type="SUPFAM" id="SSF56235">
    <property type="entry name" value="N-terminal nucleophile aminohydrolases (Ntn hydrolases)"/>
    <property type="match status" value="1"/>
</dbReference>
<evidence type="ECO:0000256" key="9">
    <source>
        <dbReference type="PIRSR" id="PIRSR001589-3"/>
    </source>
</evidence>
<keyword evidence="3" id="KW-0028">Amino-acid biosynthesis</keyword>
<evidence type="ECO:0000256" key="3">
    <source>
        <dbReference type="ARBA" id="ARBA00022605"/>
    </source>
</evidence>
<dbReference type="EMBL" id="MN094788">
    <property type="protein sequence ID" value="QDH83433.1"/>
    <property type="molecule type" value="Genomic_DNA"/>
</dbReference>
<evidence type="ECO:0000313" key="12">
    <source>
        <dbReference type="Proteomes" id="UP000320799"/>
    </source>
</evidence>
<dbReference type="RefSeq" id="YP_009903614.1">
    <property type="nucleotide sequence ID" value="NC_049849.1"/>
</dbReference>
<evidence type="ECO:0000256" key="1">
    <source>
        <dbReference type="ARBA" id="ARBA00012737"/>
    </source>
</evidence>
<keyword evidence="2" id="KW-0436">Ligase</keyword>
<dbReference type="InterPro" id="IPR001962">
    <property type="entry name" value="Asn_synthase"/>
</dbReference>
<dbReference type="PANTHER" id="PTHR11772:SF2">
    <property type="entry name" value="ASPARAGINE SYNTHETASE [GLUTAMINE-HYDROLYZING]"/>
    <property type="match status" value="1"/>
</dbReference>
<evidence type="ECO:0000256" key="4">
    <source>
        <dbReference type="ARBA" id="ARBA00022741"/>
    </source>
</evidence>
<evidence type="ECO:0000313" key="11">
    <source>
        <dbReference type="EMBL" id="QDH83433.1"/>
    </source>
</evidence>
<dbReference type="Proteomes" id="UP000320799">
    <property type="component" value="Segment"/>
</dbReference>
<accession>A0A514CSI5</accession>
<dbReference type="InterPro" id="IPR006426">
    <property type="entry name" value="Asn_synth_AEB"/>
</dbReference>
<evidence type="ECO:0000256" key="5">
    <source>
        <dbReference type="ARBA" id="ARBA00022840"/>
    </source>
</evidence>
<dbReference type="PANTHER" id="PTHR11772">
    <property type="entry name" value="ASPARAGINE SYNTHETASE"/>
    <property type="match status" value="1"/>
</dbReference>
<dbReference type="InterPro" id="IPR050795">
    <property type="entry name" value="Asn_Synthetase"/>
</dbReference>
<dbReference type="PROSITE" id="PS51278">
    <property type="entry name" value="GATASE_TYPE_2"/>
    <property type="match status" value="1"/>
</dbReference>
<dbReference type="Gene3D" id="3.60.20.10">
    <property type="entry name" value="Glutamine Phosphoribosylpyrophosphate, subunit 1, domain 1"/>
    <property type="match status" value="1"/>
</dbReference>
<evidence type="ECO:0000256" key="7">
    <source>
        <dbReference type="ARBA" id="ARBA00029440"/>
    </source>
</evidence>
<dbReference type="GO" id="GO:0004066">
    <property type="term" value="F:asparagine synthase (glutamine-hydrolyzing) activity"/>
    <property type="evidence" value="ECO:0007669"/>
    <property type="project" value="UniProtKB-EC"/>
</dbReference>
<protein>
    <recommendedName>
        <fullName evidence="1">asparagine synthase (glutamine-hydrolyzing)</fullName>
        <ecNumber evidence="1">6.3.5.4</ecNumber>
    </recommendedName>
</protein>
<proteinExistence type="predicted"/>
<dbReference type="InterPro" id="IPR014729">
    <property type="entry name" value="Rossmann-like_a/b/a_fold"/>
</dbReference>
<comment type="pathway">
    <text evidence="7">Amino-acid biosynthesis.</text>
</comment>
<dbReference type="KEGG" id="vg:56135890"/>
<comment type="catalytic activity">
    <reaction evidence="8">
        <text>L-aspartate + L-glutamine + ATP + H2O = L-asparagine + L-glutamate + AMP + diphosphate + H(+)</text>
        <dbReference type="Rhea" id="RHEA:12228"/>
        <dbReference type="ChEBI" id="CHEBI:15377"/>
        <dbReference type="ChEBI" id="CHEBI:15378"/>
        <dbReference type="ChEBI" id="CHEBI:29985"/>
        <dbReference type="ChEBI" id="CHEBI:29991"/>
        <dbReference type="ChEBI" id="CHEBI:30616"/>
        <dbReference type="ChEBI" id="CHEBI:33019"/>
        <dbReference type="ChEBI" id="CHEBI:58048"/>
        <dbReference type="ChEBI" id="CHEBI:58359"/>
        <dbReference type="ChEBI" id="CHEBI:456215"/>
        <dbReference type="EC" id="6.3.5.4"/>
    </reaction>
</comment>
<dbReference type="GO" id="GO:0006529">
    <property type="term" value="P:asparagine biosynthetic process"/>
    <property type="evidence" value="ECO:0007669"/>
    <property type="project" value="UniProtKB-KW"/>
</dbReference>
<dbReference type="EC" id="6.3.5.4" evidence="1"/>
<dbReference type="Pfam" id="PF13537">
    <property type="entry name" value="GATase_7"/>
    <property type="match status" value="1"/>
</dbReference>
<sequence length="426" mass="47739">MCGIILAAGPKYLSGGYMSTQLSHRGPDADTAGVNGNVFIAHRRLAIVDTTSLNAQQPRFKAQQYACVFNGELFNYKKLTCGSEIELISELLYAGHDLSQILNGYYAVAMHDISRNRITLARDIFGVMPLFYAKYEGSFFVASERKAMYALVPEDKIKPVPANTRIDYCLKTRKLTFTKYTQPWTFNLPGVIYGPYESHTAQVFLNAVREVAQHSDNGFSVALSGGLDSSLVLAACRGLGLTPTAILTTYIAETETEEMRSAKALVKHFKWEHLHKLIKLEEPDYDLRHWIETPPNPIRDFAYRRHAAVAKHSPSKVILCGEGADELGLGYPLNGEFNTPLARYMKKVSLLKSQATMTLDRVNTAGMQYSKEYRVPFLHIPFVQHALTVDQVGKTHFRKMATYLGIPDGILPNNKYSDEERIGRAQ</sequence>
<evidence type="ECO:0000256" key="8">
    <source>
        <dbReference type="ARBA" id="ARBA00048741"/>
    </source>
</evidence>
<keyword evidence="6" id="KW-0061">Asparagine biosynthesis</keyword>
<dbReference type="GO" id="GO:0005524">
    <property type="term" value="F:ATP binding"/>
    <property type="evidence" value="ECO:0007669"/>
    <property type="project" value="UniProtKB-KW"/>
</dbReference>
<dbReference type="SUPFAM" id="SSF52402">
    <property type="entry name" value="Adenine nucleotide alpha hydrolases-like"/>
    <property type="match status" value="1"/>
</dbReference>
<dbReference type="PIRSF" id="PIRSF001589">
    <property type="entry name" value="Asn_synthetase_glu-h"/>
    <property type="match status" value="1"/>
</dbReference>
<name>A0A514CSI5_9CAUD</name>
<dbReference type="GeneID" id="56135890"/>
<keyword evidence="5" id="KW-0067">ATP-binding</keyword>
<dbReference type="InterPro" id="IPR029055">
    <property type="entry name" value="Ntn_hydrolases_N"/>
</dbReference>